<keyword evidence="2" id="KW-0732">Signal</keyword>
<reference evidence="3 4" key="1">
    <citation type="submission" date="2020-05" db="EMBL/GenBank/DDBJ databases">
        <title>Compete genome of Limnobacter sp. SAORIC-580.</title>
        <authorList>
            <person name="Song J."/>
            <person name="Cho J.-C."/>
        </authorList>
    </citation>
    <scope>NUCLEOTIDE SEQUENCE [LARGE SCALE GENOMIC DNA]</scope>
    <source>
        <strain evidence="3 4">SAORIC-580</strain>
    </source>
</reference>
<keyword evidence="1" id="KW-1133">Transmembrane helix</keyword>
<protein>
    <submittedName>
        <fullName evidence="3">Uncharacterized protein</fullName>
    </submittedName>
</protein>
<dbReference type="RefSeq" id="WP_171097012.1">
    <property type="nucleotide sequence ID" value="NZ_CP053084.1"/>
</dbReference>
<dbReference type="Proteomes" id="UP000501130">
    <property type="component" value="Chromosome"/>
</dbReference>
<feature type="chain" id="PRO_5047152105" evidence="2">
    <location>
        <begin position="37"/>
        <end position="192"/>
    </location>
</feature>
<dbReference type="EMBL" id="CP053084">
    <property type="protein sequence ID" value="QJR28296.1"/>
    <property type="molecule type" value="Genomic_DNA"/>
</dbReference>
<feature type="transmembrane region" description="Helical" evidence="1">
    <location>
        <begin position="165"/>
        <end position="186"/>
    </location>
</feature>
<evidence type="ECO:0000313" key="3">
    <source>
        <dbReference type="EMBL" id="QJR28296.1"/>
    </source>
</evidence>
<accession>A0ABX6N2L0</accession>
<evidence type="ECO:0000313" key="4">
    <source>
        <dbReference type="Proteomes" id="UP000501130"/>
    </source>
</evidence>
<organism evidence="3 4">
    <name type="scientific">Limnobacter profundi</name>
    <dbReference type="NCBI Taxonomy" id="2732163"/>
    <lineage>
        <taxon>Bacteria</taxon>
        <taxon>Pseudomonadati</taxon>
        <taxon>Pseudomonadota</taxon>
        <taxon>Betaproteobacteria</taxon>
        <taxon>Burkholderiales</taxon>
        <taxon>Burkholderiaceae</taxon>
        <taxon>Limnobacter</taxon>
    </lineage>
</organism>
<keyword evidence="1" id="KW-0472">Membrane</keyword>
<proteinExistence type="predicted"/>
<evidence type="ECO:0000256" key="1">
    <source>
        <dbReference type="SAM" id="Phobius"/>
    </source>
</evidence>
<keyword evidence="4" id="KW-1185">Reference proteome</keyword>
<keyword evidence="1" id="KW-0812">Transmembrane</keyword>
<name>A0ABX6N2L0_9BURK</name>
<evidence type="ECO:0000256" key="2">
    <source>
        <dbReference type="SAM" id="SignalP"/>
    </source>
</evidence>
<gene>
    <name evidence="3" type="ORF">HKT17_00550</name>
</gene>
<sequence length="192" mass="20408">MNNIEINVMKQSKFLTKVLSAAVLTGSLIFSTTAYAGPGHDHGDEAPVAVGEASPRVVMESELFEAVGILKGRMLEIYIDHAATNAPVQNAKVELELNGQQVPVELHSEGEFDAQLPEGIEEGTVAVSMTVSAGDNIDLLAGDLIVGHHDDLDSVEEVQSRLSTIVLYGIGGLLILAVFVIGYVRLKSKGDK</sequence>
<feature type="signal peptide" evidence="2">
    <location>
        <begin position="1"/>
        <end position="36"/>
    </location>
</feature>